<organism evidence="1">
    <name type="scientific">viral metagenome</name>
    <dbReference type="NCBI Taxonomy" id="1070528"/>
    <lineage>
        <taxon>unclassified sequences</taxon>
        <taxon>metagenomes</taxon>
        <taxon>organismal metagenomes</taxon>
    </lineage>
</organism>
<dbReference type="EMBL" id="MN740443">
    <property type="protein sequence ID" value="QHU26625.1"/>
    <property type="molecule type" value="Genomic_DNA"/>
</dbReference>
<dbReference type="AlphaFoldDB" id="A0A6C0L953"/>
<protein>
    <submittedName>
        <fullName evidence="1">Uncharacterized protein</fullName>
    </submittedName>
</protein>
<name>A0A6C0L953_9ZZZZ</name>
<accession>A0A6C0L953</accession>
<evidence type="ECO:0000313" key="1">
    <source>
        <dbReference type="EMBL" id="QHU26625.1"/>
    </source>
</evidence>
<proteinExistence type="predicted"/>
<sequence>MVFYLVIISSIVWVNAYEMFKVDETTMMHLIVSKKVNDRYIGKEYDKTLKCEYINHVIPYEPFTCSKSPEDDYRNIYQKTYKTQLWEYQSKECFPDIEPSSAIMSLSVIFVLFMICLDPWSKQ</sequence>
<reference evidence="1" key="1">
    <citation type="journal article" date="2020" name="Nature">
        <title>Giant virus diversity and host interactions through global metagenomics.</title>
        <authorList>
            <person name="Schulz F."/>
            <person name="Roux S."/>
            <person name="Paez-Espino D."/>
            <person name="Jungbluth S."/>
            <person name="Walsh D.A."/>
            <person name="Denef V.J."/>
            <person name="McMahon K.D."/>
            <person name="Konstantinidis K.T."/>
            <person name="Eloe-Fadrosh E.A."/>
            <person name="Kyrpides N.C."/>
            <person name="Woyke T."/>
        </authorList>
    </citation>
    <scope>NUCLEOTIDE SEQUENCE</scope>
    <source>
        <strain evidence="1">GVMAG-M-3300027759-42</strain>
    </source>
</reference>